<dbReference type="EMBL" id="CAADRP010001335">
    <property type="protein sequence ID" value="VFU38064.1"/>
    <property type="molecule type" value="Genomic_DNA"/>
</dbReference>
<feature type="region of interest" description="Disordered" evidence="1">
    <location>
        <begin position="80"/>
        <end position="116"/>
    </location>
</feature>
<dbReference type="InterPro" id="IPR016972">
    <property type="entry name" value="UCP031279"/>
</dbReference>
<gene>
    <name evidence="2" type="ORF">SVIM_LOCUS204971</name>
</gene>
<accession>A0A6N2LAR2</accession>
<evidence type="ECO:0000256" key="1">
    <source>
        <dbReference type="SAM" id="MobiDB-lite"/>
    </source>
</evidence>
<dbReference type="PIRSF" id="PIRSF031279">
    <property type="entry name" value="UCP031279"/>
    <property type="match status" value="1"/>
</dbReference>
<protein>
    <submittedName>
        <fullName evidence="2">Uncharacterized protein</fullName>
    </submittedName>
</protein>
<name>A0A6N2LAR2_SALVM</name>
<proteinExistence type="predicted"/>
<evidence type="ECO:0000313" key="2">
    <source>
        <dbReference type="EMBL" id="VFU38064.1"/>
    </source>
</evidence>
<feature type="compositionally biased region" description="Polar residues" evidence="1">
    <location>
        <begin position="81"/>
        <end position="90"/>
    </location>
</feature>
<dbReference type="PANTHER" id="PTHR33526:SF4">
    <property type="entry name" value="OS07G0123800 PROTEIN"/>
    <property type="match status" value="1"/>
</dbReference>
<dbReference type="PANTHER" id="PTHR33526">
    <property type="entry name" value="OS07G0123800 PROTEIN"/>
    <property type="match status" value="1"/>
</dbReference>
<sequence>MATSKRSSKESKLKKILKMPLKILTSARDFYMKGLTEYSDQVCVMSCPAGNLNNMPRSHSVSSTRSNRFDDDYRELLRAASTRSTLGRSNKNMDVHTRQQHISTHQKPATEVTGNMSRSRTVAIGRIDEETACDFDEDEDVKAKTDRHVYPRSRSYAVSKLRTPPS</sequence>
<reference evidence="2" key="1">
    <citation type="submission" date="2019-03" db="EMBL/GenBank/DDBJ databases">
        <authorList>
            <person name="Mank J."/>
            <person name="Almeida P."/>
        </authorList>
    </citation>
    <scope>NUCLEOTIDE SEQUENCE</scope>
    <source>
        <strain evidence="2">78183</strain>
    </source>
</reference>
<dbReference type="AlphaFoldDB" id="A0A6N2LAR2"/>
<organism evidence="2">
    <name type="scientific">Salix viminalis</name>
    <name type="common">Common osier</name>
    <name type="synonym">Basket willow</name>
    <dbReference type="NCBI Taxonomy" id="40686"/>
    <lineage>
        <taxon>Eukaryota</taxon>
        <taxon>Viridiplantae</taxon>
        <taxon>Streptophyta</taxon>
        <taxon>Embryophyta</taxon>
        <taxon>Tracheophyta</taxon>
        <taxon>Spermatophyta</taxon>
        <taxon>Magnoliopsida</taxon>
        <taxon>eudicotyledons</taxon>
        <taxon>Gunneridae</taxon>
        <taxon>Pentapetalae</taxon>
        <taxon>rosids</taxon>
        <taxon>fabids</taxon>
        <taxon>Malpighiales</taxon>
        <taxon>Salicaceae</taxon>
        <taxon>Saliceae</taxon>
        <taxon>Salix</taxon>
    </lineage>
</organism>
<feature type="compositionally biased region" description="Polar residues" evidence="1">
    <location>
        <begin position="100"/>
        <end position="116"/>
    </location>
</feature>